<feature type="region of interest" description="Disordered" evidence="1">
    <location>
        <begin position="1188"/>
        <end position="1208"/>
    </location>
</feature>
<feature type="domain" description="Schizont-infected cell agglutination C-terminal" evidence="3">
    <location>
        <begin position="2226"/>
        <end position="2256"/>
    </location>
</feature>
<evidence type="ECO:0000259" key="2">
    <source>
        <dbReference type="Pfam" id="PF12878"/>
    </source>
</evidence>
<dbReference type="RefSeq" id="XP_038969753.1">
    <property type="nucleotide sequence ID" value="XM_039114133.1"/>
</dbReference>
<evidence type="ECO:0000259" key="4">
    <source>
        <dbReference type="Pfam" id="PF12887"/>
    </source>
</evidence>
<reference evidence="5 6" key="1">
    <citation type="journal article" date="2008" name="Nature">
        <title>The genome of Plasmodium knowlesi strain H, a zoonotic malaria parasite with host range from monkey to man.</title>
        <authorList>
            <person name="Pain A."/>
            <person name="Boehme U."/>
            <person name="Berry A.E."/>
            <person name="Mungall K."/>
            <person name="Finn R."/>
            <person name="Jackson A.P."/>
            <person name="Mourier T."/>
            <person name="Mistry J."/>
            <person name="Pasini E.M."/>
            <person name="Aslett M."/>
            <person name="Balasubrammaniam S."/>
            <person name="Borgwardt K."/>
            <person name="Brooks K."/>
            <person name="Carret C."/>
            <person name="Carver T.J."/>
            <person name="Cherevach I."/>
            <person name="Chillingworth T."/>
            <person name="Clarke T.G."/>
            <person name="Galinski M.R."/>
            <person name="Hall N."/>
            <person name="Harper D."/>
            <person name="Harris D."/>
            <person name="Hauser H."/>
            <person name="Ivens A."/>
            <person name="Janssen C.S."/>
            <person name="Keane T."/>
            <person name="Larke N."/>
            <person name="Lapp S."/>
            <person name="Marti M."/>
            <person name="Moule S."/>
            <person name="Meyer I.M."/>
            <person name="Ormond D."/>
            <person name="Peters N."/>
            <person name="Sanders M."/>
            <person name="Sanders S."/>
            <person name="Sergeant T.J."/>
            <person name="Simmonds M."/>
            <person name="Smith F."/>
            <person name="Squares R."/>
            <person name="Thurston S."/>
            <person name="Tivey A.R."/>
            <person name="Walker D."/>
            <person name="White B."/>
            <person name="Zuiderwijk E."/>
            <person name="Churcher C."/>
            <person name="Quail M.A."/>
            <person name="Cowman A.F."/>
            <person name="Turner C.M.R."/>
            <person name="Rajandream M.A."/>
            <person name="Kocken C.H.M."/>
            <person name="Thomas A.W."/>
            <person name="Newbold C.I."/>
            <person name="Barrell B.G."/>
            <person name="Berriman M."/>
        </authorList>
    </citation>
    <scope>NUCLEOTIDE SEQUENCE [LARGE SCALE GENOMIC DNA]</scope>
    <source>
        <strain evidence="5 6">H</strain>
    </source>
</reference>
<feature type="domain" description="Schizont-infected cell agglutination extracellular beta" evidence="2">
    <location>
        <begin position="330"/>
        <end position="476"/>
    </location>
</feature>
<proteinExistence type="predicted"/>
<feature type="domain" description="Schizont-infected cell agglutination extracellular beta" evidence="2">
    <location>
        <begin position="517"/>
        <end position="679"/>
    </location>
</feature>
<evidence type="ECO:0000256" key="1">
    <source>
        <dbReference type="SAM" id="MobiDB-lite"/>
    </source>
</evidence>
<dbReference type="InterPro" id="IPR024290">
    <property type="entry name" value="SICA_extracell_a"/>
</dbReference>
<dbReference type="GeneID" id="7321498"/>
<protein>
    <submittedName>
        <fullName evidence="5">SICAvar, type I</fullName>
    </submittedName>
</protein>
<name>A0A679L1R6_PLAKH</name>
<feature type="region of interest" description="Disordered" evidence="1">
    <location>
        <begin position="1467"/>
        <end position="1491"/>
    </location>
</feature>
<evidence type="ECO:0000259" key="3">
    <source>
        <dbReference type="Pfam" id="PF12879"/>
    </source>
</evidence>
<feature type="domain" description="Schizont-infected cell agglutination extracellular beta" evidence="2">
    <location>
        <begin position="930"/>
        <end position="1108"/>
    </location>
</feature>
<evidence type="ECO:0000313" key="5">
    <source>
        <dbReference type="EMBL" id="CAA9989034.1"/>
    </source>
</evidence>
<feature type="compositionally biased region" description="Low complexity" evidence="1">
    <location>
        <begin position="1471"/>
        <end position="1485"/>
    </location>
</feature>
<dbReference type="VEuPathDB" id="PlasmoDB:PKNH_1120600"/>
<dbReference type="InterPro" id="IPR024288">
    <property type="entry name" value="SICA_C"/>
</dbReference>
<dbReference type="KEGG" id="pkn:PKNH_1120600"/>
<dbReference type="Pfam" id="PF12887">
    <property type="entry name" value="SICA_alpha"/>
    <property type="match status" value="1"/>
</dbReference>
<feature type="domain" description="Schizont-infected cell agglutination extracellular beta" evidence="2">
    <location>
        <begin position="1363"/>
        <end position="1568"/>
    </location>
</feature>
<dbReference type="Pfam" id="PF12878">
    <property type="entry name" value="SICA_beta"/>
    <property type="match status" value="8"/>
</dbReference>
<sequence>MQAGASAQGGDGLLKTWLDEGVRAASAGQGAAVTPEKITDELRKSLQAQWDKLSSRLLLAEENKITNLCKKNMPENLWTGAKESFGREYMRDLCKGIMGVRYFVSGIEEKKDKEVAVETSIPEHEWYPRCVVSAVALSELYGDHCHLGDAIRGITEDGEKAVMEHLSKESLQHQLNKCAGITREEVLLGKSVLSDTIKDWTKTKRDAGKGDGWRVKQLWNSKWKKVCPAENKATQIERAQKEAREENKNIVTPFLKVGTDNSGSTFGDILMNEDMKLDEKKLKQLFETAMQNDSTAGNTAPLNVDNLMEQLNKEYQTKAAEICMKQDGNSLCGRLKCARDHWNLTKGQSGNSNEEFWKNYVQEKLNSLFSDKVDNGDTGGAKCDSGSMDSANQAACKRMAALLNHMYTTTNGTNELSDQIVQCVLLNAYAKKLKDEAKEKGYCSIDEGIKEAFATAANGKGVSCQWEENNYDQCSITTSATTNESVKEKVKTLFSSNNQTGDTKIHETLAEFNKGNSLCERVNCALHWYKSTGKTDMWNEVQGHVTSLGQTMSNNTDEGLGTHCEGLGTNKEKEVCLLFAKGLHHMYKNTNTNSNDPTKLFQRTMMCAALNAYANKLKADAQNKTSSGKGSCNIKEGISKAFGASKNIMEKGKPTCQGSNNPGCFQCTWEKDKFAKCAINTNGPGSKTEEVKDKLTTVLENDETGLKESLDKICLPCLDNTELCKRAECVIGRWKTNRNGQSAIDPWEEVQTQLKNLSGEIQKKKDSVGSHCTDLQSEEEKEICKLIAAGLKSIYEIKANKSKVDRSTKKDLEDQLFRRTMRCVLLNAFADKLEQLPCAEEKKVKDAIDKAFEKNSDIRGGIDACKKDDDKCFTCDRFNGLANCEIGENGNKDKVKGKVEPMLEGDNTLKKQPLEKTICKPCTGEKNGDFCKELNCVAEKLGKRKYGSSSGTPSWNDMKDDFGTELKALLDEMKKNDNQNAVATKYCSTDKGGNTWSERDAHGAANKTACKLVVAGLQHISSIQESFSTKEKTPYDNQEFKQLASCLWLKEVVKKMKEESKICDISKGIQAAFLKTEQIKGEKCTKEPCIVCNWDDNNDKNKLGNCQIGNETVNVNTKLEAVLTGEKKNEVDSTLRAITETKGNADSSLCPRLQCLASRVRALKKEIDFWNEKGEVANLWTELSQAMTKDGGNGTKGNGCDKMDSEERDATGPEKKACNYLHAGLKTLYNGSTTAATTTPSTTSSSGTISLKDNPLLRQTVGCLLLHAYAKKMKETSTCVIDSGIAKAFKAWNEDNKSTCKDNGTKPCVPCEWNEDILESCHIHTTDATRTNQTAVKSKLTQVQGNIDRISNINLKDINKMSTLCDYIRCVGPKWFKNKAKTTNGNIIATKDWCNFWEEEGVRTTLQDMFQKIVLDVSNTSGANTNNATCRIFGDNNPDSVERKACNHIAAGLKYIKNIPSNVSGSGSGGAAAAAPAPAAPAPAANQNGHQHDDNFFKQSMMCAALNLYATKIKKASEEKCPIDEKKIEAMFETWNRINNSSCNAVRSASKNNCFLCSRQKEEFNNCKLSVSKTLINTTSTQTNGDCETNATKVKTKMEGLLNDSKTTKMKETLSTITNMDSFCSKMQCAAKQYHKNKHNGAQPKTTLSWDDISTVVNEELQKLLKKITDDKNWKKKEFEQYCTDNIGSSWSEDTGGERTAKQKACKLFALGLKHISDIKNKKNNNQDHEIPLKQTMMCAALNLYADQLINKSNDQCPLDKQKMTEVIDATFLKSDAIMKNGTPSCSAGNGINSCSVCTRQKSTFDSCKIGQDNVKDSMNTLLQNNDKTNTNTSKMEQTLDKINSKDTFCTQVQCAIRQHYRTKKGQAGGTTTPYWDDLKDDINNVLTQLLGYMTQPSEQSAVADYCKDNDANWDKYGRRQGQTNKAACLLFAAGLKHIYDQKKGPVKGPSFEQTMSCLFLKEYAKQLKEMAKEKRKGHSWVHPYCSIEDGIKHAFDEINTTMKESPQCKDINGTNSCFVCIQNDGYNNCLIGTDNVKEKVEPLLEENKNHMQQTLENTVCPILLTDLLTPFLPLAPVSIGLSAMAYYLWKYFGPLGKGGPRFRRSPTEIPGSSVQEQVLDHLQQDSSHEYQLVKERKPRSAPTRTKRSGPVNRRTIIEIHFEVLDECQKGDTQLNQKDFLELLVQEFMGSEFMEEEQVPMEEEQVPMEEEQVPMEEVPMEEVPMEEVPMEEVPMESLPMEGVPIEEVPSLGSVFMV</sequence>
<feature type="domain" description="Schizont-infected cell agglutination C-terminal" evidence="3">
    <location>
        <begin position="2091"/>
        <end position="2224"/>
    </location>
</feature>
<accession>A0A679L1R6</accession>
<feature type="domain" description="Schizont-infected cell agglutination extracellular beta" evidence="2">
    <location>
        <begin position="723"/>
        <end position="886"/>
    </location>
</feature>
<dbReference type="Proteomes" id="UP000031513">
    <property type="component" value="Chromosome 11"/>
</dbReference>
<gene>
    <name evidence="5" type="ORF">PKNH_1120600</name>
</gene>
<feature type="compositionally biased region" description="Basic and acidic residues" evidence="1">
    <location>
        <begin position="1199"/>
        <end position="1208"/>
    </location>
</feature>
<dbReference type="InParanoid" id="A0A679L1R6"/>
<dbReference type="InterPro" id="IPR024285">
    <property type="entry name" value="SICA_extracell_b"/>
</dbReference>
<feature type="domain" description="Schizont-infected cell agglutination extracellular beta" evidence="2">
    <location>
        <begin position="1848"/>
        <end position="2031"/>
    </location>
</feature>
<feature type="domain" description="Schizont-infected cell agglutination extracellular alpha" evidence="4">
    <location>
        <begin position="12"/>
        <end position="200"/>
    </location>
</feature>
<dbReference type="EMBL" id="AM910993">
    <property type="protein sequence ID" value="CAA9989034.1"/>
    <property type="molecule type" value="Genomic_DNA"/>
</dbReference>
<feature type="domain" description="Schizont-infected cell agglutination extracellular beta" evidence="2">
    <location>
        <begin position="1148"/>
        <end position="1323"/>
    </location>
</feature>
<organism evidence="5 6">
    <name type="scientific">Plasmodium knowlesi (strain H)</name>
    <dbReference type="NCBI Taxonomy" id="5851"/>
    <lineage>
        <taxon>Eukaryota</taxon>
        <taxon>Sar</taxon>
        <taxon>Alveolata</taxon>
        <taxon>Apicomplexa</taxon>
        <taxon>Aconoidasida</taxon>
        <taxon>Haemosporida</taxon>
        <taxon>Plasmodiidae</taxon>
        <taxon>Plasmodium</taxon>
        <taxon>Plasmodium (Plasmodium)</taxon>
    </lineage>
</organism>
<keyword evidence="6" id="KW-1185">Reference proteome</keyword>
<evidence type="ECO:0000313" key="6">
    <source>
        <dbReference type="Proteomes" id="UP000031513"/>
    </source>
</evidence>
<feature type="domain" description="Schizont-infected cell agglutination extracellular beta" evidence="2">
    <location>
        <begin position="1622"/>
        <end position="1810"/>
    </location>
</feature>
<dbReference type="Pfam" id="PF12879">
    <property type="entry name" value="SICA_C"/>
    <property type="match status" value="2"/>
</dbReference>